<gene>
    <name evidence="1" type="ORF">AN403_6188</name>
</gene>
<organism evidence="1 2">
    <name type="scientific">Pseudomonas fluorescens</name>
    <dbReference type="NCBI Taxonomy" id="294"/>
    <lineage>
        <taxon>Bacteria</taxon>
        <taxon>Pseudomonadati</taxon>
        <taxon>Pseudomonadota</taxon>
        <taxon>Gammaproteobacteria</taxon>
        <taxon>Pseudomonadales</taxon>
        <taxon>Pseudomonadaceae</taxon>
        <taxon>Pseudomonas</taxon>
    </lineage>
</organism>
<dbReference type="RefSeq" id="WP_057395738.1">
    <property type="nucleotide sequence ID" value="NZ_LJXB01000036.1"/>
</dbReference>
<reference evidence="1 2" key="1">
    <citation type="submission" date="2015-09" db="EMBL/GenBank/DDBJ databases">
        <authorList>
            <person name="Jackson K.R."/>
            <person name="Lunt B.L."/>
            <person name="Fisher J.N.B."/>
            <person name="Gardner A.V."/>
            <person name="Bailey M.E."/>
            <person name="Deus L.M."/>
            <person name="Earl A.S."/>
            <person name="Gibby P.D."/>
            <person name="Hartmann K.A."/>
            <person name="Liu J.E."/>
            <person name="Manci A.M."/>
            <person name="Nielsen D.A."/>
            <person name="Solomon M.B."/>
            <person name="Breakwell D.P."/>
            <person name="Burnett S.H."/>
            <person name="Grose J.H."/>
        </authorList>
    </citation>
    <scope>NUCLEOTIDE SEQUENCE [LARGE SCALE GENOMIC DNA]</scope>
    <source>
        <strain evidence="1 2">S613</strain>
    </source>
</reference>
<evidence type="ECO:0000313" key="2">
    <source>
        <dbReference type="Proteomes" id="UP000050349"/>
    </source>
</evidence>
<dbReference type="PATRIC" id="fig|294.162.peg.156"/>
<evidence type="ECO:0000313" key="1">
    <source>
        <dbReference type="EMBL" id="KPU62062.1"/>
    </source>
</evidence>
<dbReference type="EMBL" id="LJXB01000036">
    <property type="protein sequence ID" value="KPU62062.1"/>
    <property type="molecule type" value="Genomic_DNA"/>
</dbReference>
<proteinExistence type="predicted"/>
<accession>A0A0P8ZWK8</accession>
<comment type="caution">
    <text evidence="1">The sequence shown here is derived from an EMBL/GenBank/DDBJ whole genome shotgun (WGS) entry which is preliminary data.</text>
</comment>
<protein>
    <submittedName>
        <fullName evidence="1">Uncharacterized protein</fullName>
    </submittedName>
</protein>
<dbReference type="Proteomes" id="UP000050349">
    <property type="component" value="Unassembled WGS sequence"/>
</dbReference>
<dbReference type="AlphaFoldDB" id="A0A0P8ZWK8"/>
<sequence length="79" mass="8951">MPFTQPNQELRHDLKQAADLLNWCGVDLSKLSARLSEAGREEDAQEALRIARALQETEDKLTEYADEVRVGRIVRGKAE</sequence>
<name>A0A0P8ZWK8_PSEFL</name>
<dbReference type="OrthoDB" id="6984782at2"/>